<gene>
    <name evidence="3" type="ORF">ABIE21_002276</name>
</gene>
<evidence type="ECO:0000259" key="2">
    <source>
        <dbReference type="Pfam" id="PF01757"/>
    </source>
</evidence>
<sequence>MRWSKARLPMTATVASPRVSTPRDRLAGLDGLRAVAVTLVVVFHLGTGVMPGGYLGVDIFFPISGFLITTLLLRERAEHGTIDVLKFWQRRARRLLPALAVVVLVCCAAAFVVGGDLLVEIGRQVLGASTFSYNWLAIADGASYLDSTTPELFRNLWSLAVEEQFYLVWPLLVALLWLVPSRWFRFAFVVAVAVASAVLMGVLAMDSASTRAYYGTDSHSFGLALGAALAIARHDWPGFAVPHTRRGRIAGGGVGLLAIAGLVVLAFVMPAESPATYQGGLARVAVLSVVAIAMATVPGGLLGRGLDARPLRWIGQRSYGIYLWHWPVFVLVAGVWPAGGRSPATQWTIAGIALAVTLLAAALSYSLVELPVRRQGFRGSLGVFTMQWRRDRWGVRRGAWARATVVTVALATTALAVGAVASDPGDGLAEARIRAGQAAIAAAEARAAAPEPAAAEPTLPRGDQMIAIGDSVMLAVAPELTAAFPGISIDAVVSRQMSSAPAIVKALVEAKQMRPFLVLGLGTNGGISLDTLQQVKRIVGHRTQVVLVNVQAPRGWTPGNNDILRGYSDRVRTVELADWHAAIQPRLDVLARDQIHAGGPVGGGIYVDALTAALLRLVSQPELEGGPHESGDKPAER</sequence>
<organism evidence="3 4">
    <name type="scientific">Conyzicola nivalis</name>
    <dbReference type="NCBI Taxonomy" id="1477021"/>
    <lineage>
        <taxon>Bacteria</taxon>
        <taxon>Bacillati</taxon>
        <taxon>Actinomycetota</taxon>
        <taxon>Actinomycetes</taxon>
        <taxon>Micrococcales</taxon>
        <taxon>Microbacteriaceae</taxon>
        <taxon>Conyzicola</taxon>
    </lineage>
</organism>
<name>A0ABV2QNZ1_9MICO</name>
<feature type="transmembrane region" description="Helical" evidence="1">
    <location>
        <begin position="183"/>
        <end position="204"/>
    </location>
</feature>
<feature type="transmembrane region" description="Helical" evidence="1">
    <location>
        <begin position="281"/>
        <end position="301"/>
    </location>
</feature>
<dbReference type="Pfam" id="PF01757">
    <property type="entry name" value="Acyl_transf_3"/>
    <property type="match status" value="1"/>
</dbReference>
<feature type="transmembrane region" description="Helical" evidence="1">
    <location>
        <begin position="52"/>
        <end position="73"/>
    </location>
</feature>
<dbReference type="EMBL" id="JBEPSJ010000002">
    <property type="protein sequence ID" value="MET4582766.1"/>
    <property type="molecule type" value="Genomic_DNA"/>
</dbReference>
<dbReference type="PANTHER" id="PTHR23028">
    <property type="entry name" value="ACETYLTRANSFERASE"/>
    <property type="match status" value="1"/>
</dbReference>
<feature type="transmembrane region" description="Helical" evidence="1">
    <location>
        <begin position="157"/>
        <end position="177"/>
    </location>
</feature>
<feature type="transmembrane region" description="Helical" evidence="1">
    <location>
        <begin position="26"/>
        <end position="46"/>
    </location>
</feature>
<evidence type="ECO:0000313" key="4">
    <source>
        <dbReference type="Proteomes" id="UP001549257"/>
    </source>
</evidence>
<keyword evidence="1" id="KW-0812">Transmembrane</keyword>
<feature type="domain" description="Acyltransferase 3" evidence="2">
    <location>
        <begin position="27"/>
        <end position="363"/>
    </location>
</feature>
<keyword evidence="1" id="KW-0472">Membrane</keyword>
<feature type="transmembrane region" description="Helical" evidence="1">
    <location>
        <begin position="321"/>
        <end position="339"/>
    </location>
</feature>
<reference evidence="3 4" key="1">
    <citation type="submission" date="2024-06" db="EMBL/GenBank/DDBJ databases">
        <title>Sorghum-associated microbial communities from plants grown in Nebraska, USA.</title>
        <authorList>
            <person name="Schachtman D."/>
        </authorList>
    </citation>
    <scope>NUCLEOTIDE SEQUENCE [LARGE SCALE GENOMIC DNA]</scope>
    <source>
        <strain evidence="3 4">2857</strain>
    </source>
</reference>
<protein>
    <submittedName>
        <fullName evidence="3">Peptidoglycan/LPS O-acetylase OafA/YrhL</fullName>
    </submittedName>
</protein>
<feature type="transmembrane region" description="Helical" evidence="1">
    <location>
        <begin position="399"/>
        <end position="421"/>
    </location>
</feature>
<feature type="transmembrane region" description="Helical" evidence="1">
    <location>
        <begin position="249"/>
        <end position="269"/>
    </location>
</feature>
<keyword evidence="4" id="KW-1185">Reference proteome</keyword>
<dbReference type="PANTHER" id="PTHR23028:SF53">
    <property type="entry name" value="ACYL_TRANSF_3 DOMAIN-CONTAINING PROTEIN"/>
    <property type="match status" value="1"/>
</dbReference>
<dbReference type="InterPro" id="IPR002656">
    <property type="entry name" value="Acyl_transf_3_dom"/>
</dbReference>
<proteinExistence type="predicted"/>
<keyword evidence="1" id="KW-1133">Transmembrane helix</keyword>
<accession>A0ABV2QNZ1</accession>
<comment type="caution">
    <text evidence="3">The sequence shown here is derived from an EMBL/GenBank/DDBJ whole genome shotgun (WGS) entry which is preliminary data.</text>
</comment>
<dbReference type="Proteomes" id="UP001549257">
    <property type="component" value="Unassembled WGS sequence"/>
</dbReference>
<feature type="transmembrane region" description="Helical" evidence="1">
    <location>
        <begin position="345"/>
        <end position="368"/>
    </location>
</feature>
<feature type="transmembrane region" description="Helical" evidence="1">
    <location>
        <begin position="94"/>
        <end position="113"/>
    </location>
</feature>
<evidence type="ECO:0000256" key="1">
    <source>
        <dbReference type="SAM" id="Phobius"/>
    </source>
</evidence>
<evidence type="ECO:0000313" key="3">
    <source>
        <dbReference type="EMBL" id="MET4582766.1"/>
    </source>
</evidence>
<dbReference type="InterPro" id="IPR050879">
    <property type="entry name" value="Acyltransferase_3"/>
</dbReference>